<dbReference type="InterPro" id="IPR000121">
    <property type="entry name" value="PEP_util_C"/>
</dbReference>
<keyword evidence="6" id="KW-0813">Transport</keyword>
<comment type="subcellular location">
    <subcellularLocation>
        <location evidence="3">Cytoplasm</location>
    </subcellularLocation>
</comment>
<evidence type="ECO:0000256" key="5">
    <source>
        <dbReference type="ARBA" id="ARBA00012232"/>
    </source>
</evidence>
<keyword evidence="12" id="KW-0418">Kinase</keyword>
<evidence type="ECO:0000256" key="11">
    <source>
        <dbReference type="ARBA" id="ARBA00022723"/>
    </source>
</evidence>
<dbReference type="InterPro" id="IPR050499">
    <property type="entry name" value="PEP-utilizing_PTS_enzyme"/>
</dbReference>
<dbReference type="Pfam" id="PF02896">
    <property type="entry name" value="PEP-utilizers_C"/>
    <property type="match status" value="1"/>
</dbReference>
<dbReference type="SUPFAM" id="SSF55781">
    <property type="entry name" value="GAF domain-like"/>
    <property type="match status" value="1"/>
</dbReference>
<dbReference type="GO" id="GO:0009401">
    <property type="term" value="P:phosphoenolpyruvate-dependent sugar phosphotransferase system"/>
    <property type="evidence" value="ECO:0007669"/>
    <property type="project" value="UniProtKB-KW"/>
</dbReference>
<keyword evidence="13" id="KW-0460">Magnesium</keyword>
<dbReference type="PANTHER" id="PTHR46244">
    <property type="entry name" value="PHOSPHOENOLPYRUVATE-PROTEIN PHOSPHOTRANSFERASE"/>
    <property type="match status" value="1"/>
</dbReference>
<feature type="domain" description="GAF" evidence="14">
    <location>
        <begin position="34"/>
        <end position="179"/>
    </location>
</feature>
<evidence type="ECO:0000256" key="2">
    <source>
        <dbReference type="ARBA" id="ARBA00001946"/>
    </source>
</evidence>
<protein>
    <recommendedName>
        <fullName evidence="5">phosphoenolpyruvate--protein phosphotransferase</fullName>
        <ecNumber evidence="5">2.7.3.9</ecNumber>
    </recommendedName>
</protein>
<keyword evidence="11" id="KW-0479">Metal-binding</keyword>
<keyword evidence="16" id="KW-1185">Reference proteome</keyword>
<gene>
    <name evidence="15" type="primary">ptsI_2</name>
    <name evidence="15" type="ORF">Poly51_15730</name>
</gene>
<comment type="cofactor">
    <cofactor evidence="2">
        <name>Mg(2+)</name>
        <dbReference type="ChEBI" id="CHEBI:18420"/>
    </cofactor>
</comment>
<dbReference type="Gene3D" id="3.30.450.40">
    <property type="match status" value="1"/>
</dbReference>
<dbReference type="EMBL" id="SJPW01000002">
    <property type="protein sequence ID" value="TWU58793.1"/>
    <property type="molecule type" value="Genomic_DNA"/>
</dbReference>
<dbReference type="InterPro" id="IPR029016">
    <property type="entry name" value="GAF-like_dom_sf"/>
</dbReference>
<dbReference type="NCBIfam" id="TIGR01417">
    <property type="entry name" value="PTS_I_fam"/>
    <property type="match status" value="1"/>
</dbReference>
<evidence type="ECO:0000313" key="16">
    <source>
        <dbReference type="Proteomes" id="UP000318288"/>
    </source>
</evidence>
<dbReference type="SUPFAM" id="SSF47831">
    <property type="entry name" value="Enzyme I of the PEP:sugar phosphotransferase system HPr-binding (sub)domain"/>
    <property type="match status" value="1"/>
</dbReference>
<dbReference type="InterPro" id="IPR036618">
    <property type="entry name" value="PtsI_HPr-bd_sf"/>
</dbReference>
<dbReference type="EC" id="2.7.3.9" evidence="5"/>
<dbReference type="PANTHER" id="PTHR46244:SF6">
    <property type="entry name" value="PHOSPHOENOLPYRUVATE-PROTEIN PHOSPHOTRANSFERASE"/>
    <property type="match status" value="1"/>
</dbReference>
<dbReference type="Pfam" id="PF05524">
    <property type="entry name" value="PEP-utilisers_N"/>
    <property type="match status" value="1"/>
</dbReference>
<dbReference type="InterPro" id="IPR006318">
    <property type="entry name" value="PTS_EI-like"/>
</dbReference>
<keyword evidence="8" id="KW-0762">Sugar transport</keyword>
<accession>A0A5C6FAJ0</accession>
<evidence type="ECO:0000256" key="10">
    <source>
        <dbReference type="ARBA" id="ARBA00022683"/>
    </source>
</evidence>
<evidence type="ECO:0000259" key="14">
    <source>
        <dbReference type="SMART" id="SM00065"/>
    </source>
</evidence>
<keyword evidence="10" id="KW-0598">Phosphotransferase system</keyword>
<dbReference type="PROSITE" id="PS00742">
    <property type="entry name" value="PEP_ENZYMES_2"/>
    <property type="match status" value="1"/>
</dbReference>
<evidence type="ECO:0000256" key="6">
    <source>
        <dbReference type="ARBA" id="ARBA00022448"/>
    </source>
</evidence>
<organism evidence="15 16">
    <name type="scientific">Rubripirellula tenax</name>
    <dbReference type="NCBI Taxonomy" id="2528015"/>
    <lineage>
        <taxon>Bacteria</taxon>
        <taxon>Pseudomonadati</taxon>
        <taxon>Planctomycetota</taxon>
        <taxon>Planctomycetia</taxon>
        <taxon>Pirellulales</taxon>
        <taxon>Pirellulaceae</taxon>
        <taxon>Rubripirellula</taxon>
    </lineage>
</organism>
<dbReference type="GO" id="GO:0008965">
    <property type="term" value="F:phosphoenolpyruvate-protein phosphotransferase activity"/>
    <property type="evidence" value="ECO:0007669"/>
    <property type="project" value="UniProtKB-EC"/>
</dbReference>
<evidence type="ECO:0000313" key="15">
    <source>
        <dbReference type="EMBL" id="TWU58793.1"/>
    </source>
</evidence>
<evidence type="ECO:0000256" key="7">
    <source>
        <dbReference type="ARBA" id="ARBA00022490"/>
    </source>
</evidence>
<dbReference type="InterPro" id="IPR036637">
    <property type="entry name" value="Phosphohistidine_dom_sf"/>
</dbReference>
<comment type="catalytic activity">
    <reaction evidence="1">
        <text>L-histidyl-[protein] + phosphoenolpyruvate = N(pros)-phospho-L-histidyl-[protein] + pyruvate</text>
        <dbReference type="Rhea" id="RHEA:23880"/>
        <dbReference type="Rhea" id="RHEA-COMP:9745"/>
        <dbReference type="Rhea" id="RHEA-COMP:9746"/>
        <dbReference type="ChEBI" id="CHEBI:15361"/>
        <dbReference type="ChEBI" id="CHEBI:29979"/>
        <dbReference type="ChEBI" id="CHEBI:58702"/>
        <dbReference type="ChEBI" id="CHEBI:64837"/>
        <dbReference type="EC" id="2.7.3.9"/>
    </reaction>
</comment>
<dbReference type="Gene3D" id="3.50.30.10">
    <property type="entry name" value="Phosphohistidine domain"/>
    <property type="match status" value="1"/>
</dbReference>
<keyword evidence="9 15" id="KW-0808">Transferase</keyword>
<dbReference type="SMART" id="SM00065">
    <property type="entry name" value="GAF"/>
    <property type="match status" value="1"/>
</dbReference>
<dbReference type="SUPFAM" id="SSF51621">
    <property type="entry name" value="Phosphoenolpyruvate/pyruvate domain"/>
    <property type="match status" value="1"/>
</dbReference>
<dbReference type="Gene3D" id="3.20.20.60">
    <property type="entry name" value="Phosphoenolpyruvate-binding domains"/>
    <property type="match status" value="1"/>
</dbReference>
<dbReference type="InterPro" id="IPR008731">
    <property type="entry name" value="PTS_EIN"/>
</dbReference>
<proteinExistence type="inferred from homology"/>
<dbReference type="InterPro" id="IPR015813">
    <property type="entry name" value="Pyrv/PenolPyrv_kinase-like_dom"/>
</dbReference>
<dbReference type="InterPro" id="IPR008279">
    <property type="entry name" value="PEP-util_enz_mobile_dom"/>
</dbReference>
<dbReference type="PRINTS" id="PR01736">
    <property type="entry name" value="PHPHTRNFRASE"/>
</dbReference>
<dbReference type="AlphaFoldDB" id="A0A5C6FAJ0"/>
<dbReference type="Proteomes" id="UP000318288">
    <property type="component" value="Unassembled WGS sequence"/>
</dbReference>
<reference evidence="15 16" key="1">
    <citation type="submission" date="2019-02" db="EMBL/GenBank/DDBJ databases">
        <title>Deep-cultivation of Planctomycetes and their phenomic and genomic characterization uncovers novel biology.</title>
        <authorList>
            <person name="Wiegand S."/>
            <person name="Jogler M."/>
            <person name="Boedeker C."/>
            <person name="Pinto D."/>
            <person name="Vollmers J."/>
            <person name="Rivas-Marin E."/>
            <person name="Kohn T."/>
            <person name="Peeters S.H."/>
            <person name="Heuer A."/>
            <person name="Rast P."/>
            <person name="Oberbeckmann S."/>
            <person name="Bunk B."/>
            <person name="Jeske O."/>
            <person name="Meyerdierks A."/>
            <person name="Storesund J.E."/>
            <person name="Kallscheuer N."/>
            <person name="Luecker S."/>
            <person name="Lage O.M."/>
            <person name="Pohl T."/>
            <person name="Merkel B.J."/>
            <person name="Hornburger P."/>
            <person name="Mueller R.-W."/>
            <person name="Bruemmer F."/>
            <person name="Labrenz M."/>
            <person name="Spormann A.M."/>
            <person name="Op Den Camp H."/>
            <person name="Overmann J."/>
            <person name="Amann R."/>
            <person name="Jetten M.S.M."/>
            <person name="Mascher T."/>
            <person name="Medema M.H."/>
            <person name="Devos D.P."/>
            <person name="Kaster A.-K."/>
            <person name="Ovreas L."/>
            <person name="Rohde M."/>
            <person name="Galperin M.Y."/>
            <person name="Jogler C."/>
        </authorList>
    </citation>
    <scope>NUCLEOTIDE SEQUENCE [LARGE SCALE GENOMIC DNA]</scope>
    <source>
        <strain evidence="15 16">Poly51</strain>
    </source>
</reference>
<dbReference type="GO" id="GO:0016301">
    <property type="term" value="F:kinase activity"/>
    <property type="evidence" value="ECO:0007669"/>
    <property type="project" value="UniProtKB-KW"/>
</dbReference>
<evidence type="ECO:0000256" key="3">
    <source>
        <dbReference type="ARBA" id="ARBA00004496"/>
    </source>
</evidence>
<evidence type="ECO:0000256" key="9">
    <source>
        <dbReference type="ARBA" id="ARBA00022679"/>
    </source>
</evidence>
<dbReference type="InterPro" id="IPR003018">
    <property type="entry name" value="GAF"/>
</dbReference>
<evidence type="ECO:0000256" key="4">
    <source>
        <dbReference type="ARBA" id="ARBA00007837"/>
    </source>
</evidence>
<dbReference type="GO" id="GO:0005737">
    <property type="term" value="C:cytoplasm"/>
    <property type="evidence" value="ECO:0007669"/>
    <property type="project" value="UniProtKB-SubCell"/>
</dbReference>
<evidence type="ECO:0000256" key="12">
    <source>
        <dbReference type="ARBA" id="ARBA00022777"/>
    </source>
</evidence>
<name>A0A5C6FAJ0_9BACT</name>
<sequence length="778" mass="85483">MPPQSIRNTDDARDERLGLSTLEDISKLILQSQGLEETLRNIVRLVAGRMQTEVCSIYLLDDERLVLRATIGLALDAVGRISLGLDEGLIGYTAETRNVVNVDEPQSHPRFHYIADSNEEIYHSFLGIPLHDRQRMIGVMAIQTIEPRQFNAIEISTLTTIAFQLSAVVASARLMDRLERESQLRVDASTHAAGHQPSATITDSILKGELGFGGVAIGPAFLIDEELGVADIGDDEPVELESKLDRLADAFEKSKIETLCLEKRLAQRLGEEDAAIFHSHLMILQDRVLIDKLRGHIHDGRSVTWSIKHVIGEYVNAFQRMDDPYLQERAADMEDIGRRLLANLGGQVRDVIALPYDAIVVAKSLLPSDIAMLDHAKILGLVLEASDSNGHAVIIAKSLGIPALVGVAGASRHVEPGANLILDSASRALHIDPAQSIQDEYRRLKIDGVRQQEALQQYKDRDAVTVDGTRVSLRANIGLLSDVAIAQQHGALGVGLYRTELPYMSRASFPDRQTQYEIYRRVVEGFPGQPVTVRTLDIGGDKMLPYFDSPKELNPFLGWRSVRVSLDHREMFQTQIEAVLMAATHGNVRLMFPMVTTIDEIAACKEIVANARQSLSDQGWDIPHVPVGVMIEVPGAVALADHFAKEVDFFALGTNDLIQYLLAADRANPAVSRYYDSLHPAVLSSIAQMVAAAKRCGRELCICGEMASDPACFAILVGLGLREFSVSSPSIFGLKALLSRLDIDQLTMMSQQALTQASGNHVRQLVDAMIGDETESLR</sequence>
<dbReference type="Pfam" id="PF01590">
    <property type="entry name" value="GAF"/>
    <property type="match status" value="1"/>
</dbReference>
<evidence type="ECO:0000256" key="1">
    <source>
        <dbReference type="ARBA" id="ARBA00000683"/>
    </source>
</evidence>
<keyword evidence="15" id="KW-0670">Pyruvate</keyword>
<dbReference type="SUPFAM" id="SSF52009">
    <property type="entry name" value="Phosphohistidine domain"/>
    <property type="match status" value="1"/>
</dbReference>
<comment type="similarity">
    <text evidence="4">Belongs to the PEP-utilizing enzyme family.</text>
</comment>
<dbReference type="InterPro" id="IPR023151">
    <property type="entry name" value="PEP_util_CS"/>
</dbReference>
<comment type="caution">
    <text evidence="15">The sequence shown here is derived from an EMBL/GenBank/DDBJ whole genome shotgun (WGS) entry which is preliminary data.</text>
</comment>
<keyword evidence="7" id="KW-0963">Cytoplasm</keyword>
<dbReference type="GO" id="GO:0046872">
    <property type="term" value="F:metal ion binding"/>
    <property type="evidence" value="ECO:0007669"/>
    <property type="project" value="UniProtKB-KW"/>
</dbReference>
<dbReference type="InterPro" id="IPR040442">
    <property type="entry name" value="Pyrv_kinase-like_dom_sf"/>
</dbReference>
<dbReference type="Pfam" id="PF00391">
    <property type="entry name" value="PEP-utilizers"/>
    <property type="match status" value="1"/>
</dbReference>
<evidence type="ECO:0000256" key="8">
    <source>
        <dbReference type="ARBA" id="ARBA00022597"/>
    </source>
</evidence>
<evidence type="ECO:0000256" key="13">
    <source>
        <dbReference type="ARBA" id="ARBA00022842"/>
    </source>
</evidence>
<dbReference type="Gene3D" id="1.10.274.10">
    <property type="entry name" value="PtsI, HPr-binding domain"/>
    <property type="match status" value="1"/>
</dbReference>